<dbReference type="STRING" id="1890364.A0A2P6NFF2"/>
<dbReference type="Pfam" id="PF00385">
    <property type="entry name" value="Chromo"/>
    <property type="match status" value="1"/>
</dbReference>
<sequence length="360" mass="40918">MPGDHLAIDLAGPLPTTDRGNNYLFIAVDICTRFCFLRPMIDKTSATTVTHLIDYCTIFGFPRILQSDNGTEFVNELMKLLKETAGFDHRLITPYHAAANGTAERWVQNALNVIRKMIDGARHDWDLYVPSTQYALNVKIAARHGSTPFSLMFNRSPNGFNDFTGSLGLHPFNGEAYAARIEQFANIVFPAIYEKVQKYIDASTKDRHLTSFPDGSFVMTVNKSRTNKLEARYEGPFKVLRRNKGGAYILQDTDGLTLPRNYTTEELKLISHDPDKHGKSYVIERIIQHRGTASNYEYLVKWKGYTAKYNTWEPTDSFDSTASIDAYWTRLKESQKKKGGDVVTTVRHKTKSVRDHGRTK</sequence>
<dbReference type="AlphaFoldDB" id="A0A2P6NFF2"/>
<organism evidence="4 5">
    <name type="scientific">Planoprotostelium fungivorum</name>
    <dbReference type="NCBI Taxonomy" id="1890364"/>
    <lineage>
        <taxon>Eukaryota</taxon>
        <taxon>Amoebozoa</taxon>
        <taxon>Evosea</taxon>
        <taxon>Variosea</taxon>
        <taxon>Cavosteliida</taxon>
        <taxon>Cavosteliaceae</taxon>
        <taxon>Planoprotostelium</taxon>
    </lineage>
</organism>
<feature type="domain" description="Chromo" evidence="2">
    <location>
        <begin position="281"/>
        <end position="339"/>
    </location>
</feature>
<dbReference type="PANTHER" id="PTHR37984">
    <property type="entry name" value="PROTEIN CBG26694"/>
    <property type="match status" value="1"/>
</dbReference>
<dbReference type="EMBL" id="MDYQ01000098">
    <property type="protein sequence ID" value="PRP82696.1"/>
    <property type="molecule type" value="Genomic_DNA"/>
</dbReference>
<evidence type="ECO:0000313" key="5">
    <source>
        <dbReference type="Proteomes" id="UP000241769"/>
    </source>
</evidence>
<dbReference type="OrthoDB" id="26081at2759"/>
<dbReference type="Proteomes" id="UP000241769">
    <property type="component" value="Unassembled WGS sequence"/>
</dbReference>
<dbReference type="InterPro" id="IPR036397">
    <property type="entry name" value="RNaseH_sf"/>
</dbReference>
<name>A0A2P6NFF2_9EUKA</name>
<gene>
    <name evidence="4" type="ORF">PROFUN_10060</name>
</gene>
<dbReference type="InterPro" id="IPR000953">
    <property type="entry name" value="Chromo/chromo_shadow_dom"/>
</dbReference>
<dbReference type="Gene3D" id="3.30.420.10">
    <property type="entry name" value="Ribonuclease H-like superfamily/Ribonuclease H"/>
    <property type="match status" value="1"/>
</dbReference>
<protein>
    <recommendedName>
        <fullName evidence="6">Retrotransposable element protein</fullName>
    </recommendedName>
</protein>
<dbReference type="PROSITE" id="PS50994">
    <property type="entry name" value="INTEGRASE"/>
    <property type="match status" value="1"/>
</dbReference>
<dbReference type="Gene3D" id="2.40.50.40">
    <property type="match status" value="1"/>
</dbReference>
<accession>A0A2P6NFF2</accession>
<dbReference type="InterPro" id="IPR050951">
    <property type="entry name" value="Retrovirus_Pol_polyprotein"/>
</dbReference>
<proteinExistence type="predicted"/>
<dbReference type="InterPro" id="IPR016197">
    <property type="entry name" value="Chromo-like_dom_sf"/>
</dbReference>
<dbReference type="SMART" id="SM00298">
    <property type="entry name" value="CHROMO"/>
    <property type="match status" value="1"/>
</dbReference>
<dbReference type="GO" id="GO:0015074">
    <property type="term" value="P:DNA integration"/>
    <property type="evidence" value="ECO:0007669"/>
    <property type="project" value="InterPro"/>
</dbReference>
<evidence type="ECO:0000259" key="2">
    <source>
        <dbReference type="PROSITE" id="PS50013"/>
    </source>
</evidence>
<dbReference type="GO" id="GO:0003676">
    <property type="term" value="F:nucleic acid binding"/>
    <property type="evidence" value="ECO:0007669"/>
    <property type="project" value="InterPro"/>
</dbReference>
<comment type="caution">
    <text evidence="4">The sequence shown here is derived from an EMBL/GenBank/DDBJ whole genome shotgun (WGS) entry which is preliminary data.</text>
</comment>
<dbReference type="InParanoid" id="A0A2P6NFF2"/>
<feature type="domain" description="Integrase catalytic" evidence="3">
    <location>
        <begin position="1"/>
        <end position="156"/>
    </location>
</feature>
<dbReference type="PANTHER" id="PTHR37984:SF5">
    <property type="entry name" value="PROTEIN NYNRIN-LIKE"/>
    <property type="match status" value="1"/>
</dbReference>
<dbReference type="Pfam" id="PF00665">
    <property type="entry name" value="rve"/>
    <property type="match status" value="1"/>
</dbReference>
<dbReference type="InterPro" id="IPR012337">
    <property type="entry name" value="RNaseH-like_sf"/>
</dbReference>
<evidence type="ECO:0008006" key="6">
    <source>
        <dbReference type="Google" id="ProtNLM"/>
    </source>
</evidence>
<dbReference type="SUPFAM" id="SSF54160">
    <property type="entry name" value="Chromo domain-like"/>
    <property type="match status" value="1"/>
</dbReference>
<reference evidence="4 5" key="1">
    <citation type="journal article" date="2018" name="Genome Biol. Evol.">
        <title>Multiple Roots of Fruiting Body Formation in Amoebozoa.</title>
        <authorList>
            <person name="Hillmann F."/>
            <person name="Forbes G."/>
            <person name="Novohradska S."/>
            <person name="Ferling I."/>
            <person name="Riege K."/>
            <person name="Groth M."/>
            <person name="Westermann M."/>
            <person name="Marz M."/>
            <person name="Spaller T."/>
            <person name="Winckler T."/>
            <person name="Schaap P."/>
            <person name="Glockner G."/>
        </authorList>
    </citation>
    <scope>NUCLEOTIDE SEQUENCE [LARGE SCALE GENOMIC DNA]</scope>
    <source>
        <strain evidence="4 5">Jena</strain>
    </source>
</reference>
<keyword evidence="5" id="KW-1185">Reference proteome</keyword>
<dbReference type="PROSITE" id="PS50013">
    <property type="entry name" value="CHROMO_2"/>
    <property type="match status" value="1"/>
</dbReference>
<evidence type="ECO:0000259" key="3">
    <source>
        <dbReference type="PROSITE" id="PS50994"/>
    </source>
</evidence>
<evidence type="ECO:0000313" key="4">
    <source>
        <dbReference type="EMBL" id="PRP82696.1"/>
    </source>
</evidence>
<dbReference type="InterPro" id="IPR023780">
    <property type="entry name" value="Chromo_domain"/>
</dbReference>
<dbReference type="SUPFAM" id="SSF53098">
    <property type="entry name" value="Ribonuclease H-like"/>
    <property type="match status" value="1"/>
</dbReference>
<evidence type="ECO:0000256" key="1">
    <source>
        <dbReference type="SAM" id="MobiDB-lite"/>
    </source>
</evidence>
<feature type="region of interest" description="Disordered" evidence="1">
    <location>
        <begin position="339"/>
        <end position="360"/>
    </location>
</feature>
<dbReference type="InterPro" id="IPR001584">
    <property type="entry name" value="Integrase_cat-core"/>
</dbReference>